<name>A0A5C5UAC4_9CORY</name>
<dbReference type="AlphaFoldDB" id="A0A5C5UAC4"/>
<feature type="transmembrane region" description="Helical" evidence="1">
    <location>
        <begin position="85"/>
        <end position="108"/>
    </location>
</feature>
<protein>
    <submittedName>
        <fullName evidence="2">SdpI family protein</fullName>
    </submittedName>
</protein>
<evidence type="ECO:0000313" key="2">
    <source>
        <dbReference type="EMBL" id="TWT22867.1"/>
    </source>
</evidence>
<dbReference type="InterPro" id="IPR025962">
    <property type="entry name" value="SdpI/YhfL"/>
</dbReference>
<keyword evidence="1" id="KW-0812">Transmembrane</keyword>
<accession>A0A5C5UAC4</accession>
<dbReference type="Pfam" id="PF13630">
    <property type="entry name" value="SdpI"/>
    <property type="match status" value="1"/>
</dbReference>
<dbReference type="Proteomes" id="UP000320791">
    <property type="component" value="Unassembled WGS sequence"/>
</dbReference>
<feature type="transmembrane region" description="Helical" evidence="1">
    <location>
        <begin position="59"/>
        <end position="79"/>
    </location>
</feature>
<comment type="caution">
    <text evidence="2">The sequence shown here is derived from an EMBL/GenBank/DDBJ whole genome shotgun (WGS) entry which is preliminary data.</text>
</comment>
<organism evidence="2 3">
    <name type="scientific">Corynebacterium canis</name>
    <dbReference type="NCBI Taxonomy" id="679663"/>
    <lineage>
        <taxon>Bacteria</taxon>
        <taxon>Bacillati</taxon>
        <taxon>Actinomycetota</taxon>
        <taxon>Actinomycetes</taxon>
        <taxon>Mycobacteriales</taxon>
        <taxon>Corynebacteriaceae</taxon>
        <taxon>Corynebacterium</taxon>
    </lineage>
</organism>
<keyword evidence="3" id="KW-1185">Reference proteome</keyword>
<reference evidence="2 3" key="1">
    <citation type="submission" date="2019-08" db="EMBL/GenBank/DDBJ databases">
        <authorList>
            <person name="Lei W."/>
        </authorList>
    </citation>
    <scope>NUCLEOTIDE SEQUENCE [LARGE SCALE GENOMIC DNA]</scope>
    <source>
        <strain evidence="2 3">CCUG 58627</strain>
    </source>
</reference>
<sequence length="167" mass="17340">MTTLTAMIVFAVLLLVLAVFTTVVGVLAWRMKLPGNSVIGIRVPEVRKSKEYWDTAHSIAGPLWTLAGITLMFGGFLAFSATGWMWLLVVVTVAAWLVFLGMGAGMAAHTVALMDARGCCSEKPAEDPASDCGVSGGCGSCSLNGACEGGVQIDLDAARRAAAASDE</sequence>
<evidence type="ECO:0000256" key="1">
    <source>
        <dbReference type="SAM" id="Phobius"/>
    </source>
</evidence>
<keyword evidence="1" id="KW-1133">Transmembrane helix</keyword>
<gene>
    <name evidence="2" type="ORF">FRX94_10250</name>
</gene>
<proteinExistence type="predicted"/>
<dbReference type="EMBL" id="VOHM01000025">
    <property type="protein sequence ID" value="TWT22867.1"/>
    <property type="molecule type" value="Genomic_DNA"/>
</dbReference>
<keyword evidence="1" id="KW-0472">Membrane</keyword>
<feature type="transmembrane region" description="Helical" evidence="1">
    <location>
        <begin position="6"/>
        <end position="29"/>
    </location>
</feature>
<evidence type="ECO:0000313" key="3">
    <source>
        <dbReference type="Proteomes" id="UP000320791"/>
    </source>
</evidence>
<dbReference type="OrthoDB" id="4420493at2"/>